<feature type="non-terminal residue" evidence="1">
    <location>
        <position position="72"/>
    </location>
</feature>
<reference evidence="1" key="1">
    <citation type="submission" date="2022-03" db="EMBL/GenBank/DDBJ databases">
        <authorList>
            <person name="Alioto T."/>
            <person name="Alioto T."/>
            <person name="Gomez Garrido J."/>
        </authorList>
    </citation>
    <scope>NUCLEOTIDE SEQUENCE</scope>
</reference>
<gene>
    <name evidence="1" type="ORF">PECUL_23A039291</name>
</gene>
<dbReference type="InterPro" id="IPR031390">
    <property type="entry name" value="OFCC1"/>
</dbReference>
<name>A0AAD1S159_PELCU</name>
<proteinExistence type="predicted"/>
<dbReference type="PANTHER" id="PTHR33862">
    <property type="entry name" value="OROFACIAL CLEFT 1 CANDIDATE GENE 1 PROTEIN"/>
    <property type="match status" value="1"/>
</dbReference>
<evidence type="ECO:0000313" key="1">
    <source>
        <dbReference type="EMBL" id="CAH2284307.1"/>
    </source>
</evidence>
<sequence length="72" mass="8402">VTVYDYIWKKETASKSSISNFHIQQQNQLDATTLEDDSKEISTHVLIYTIHLSGFRELYRQFLRLPDGAIVE</sequence>
<protein>
    <submittedName>
        <fullName evidence="1">Uncharacterized protein</fullName>
    </submittedName>
</protein>
<organism evidence="1 2">
    <name type="scientific">Pelobates cultripes</name>
    <name type="common">Western spadefoot toad</name>
    <dbReference type="NCBI Taxonomy" id="61616"/>
    <lineage>
        <taxon>Eukaryota</taxon>
        <taxon>Metazoa</taxon>
        <taxon>Chordata</taxon>
        <taxon>Craniata</taxon>
        <taxon>Vertebrata</taxon>
        <taxon>Euteleostomi</taxon>
        <taxon>Amphibia</taxon>
        <taxon>Batrachia</taxon>
        <taxon>Anura</taxon>
        <taxon>Pelobatoidea</taxon>
        <taxon>Pelobatidae</taxon>
        <taxon>Pelobates</taxon>
    </lineage>
</organism>
<feature type="non-terminal residue" evidence="1">
    <location>
        <position position="1"/>
    </location>
</feature>
<evidence type="ECO:0000313" key="2">
    <source>
        <dbReference type="Proteomes" id="UP001295444"/>
    </source>
</evidence>
<dbReference type="AlphaFoldDB" id="A0AAD1S159"/>
<keyword evidence="2" id="KW-1185">Reference proteome</keyword>
<dbReference type="Proteomes" id="UP001295444">
    <property type="component" value="Chromosome 04"/>
</dbReference>
<dbReference type="EMBL" id="OW240915">
    <property type="protein sequence ID" value="CAH2284307.1"/>
    <property type="molecule type" value="Genomic_DNA"/>
</dbReference>
<accession>A0AAD1S159</accession>
<dbReference type="PANTHER" id="PTHR33862:SF3">
    <property type="entry name" value="OROFACIAL CLEFT 1 CANDIDATE GENE 1 PROTEIN"/>
    <property type="match status" value="1"/>
</dbReference>